<dbReference type="Pfam" id="PF24437">
    <property type="entry name" value="INTS7_HB"/>
    <property type="match status" value="1"/>
</dbReference>
<evidence type="ECO:0000259" key="2">
    <source>
        <dbReference type="Pfam" id="PF24437"/>
    </source>
</evidence>
<protein>
    <recommendedName>
        <fullName evidence="2">Integrator complex subunit 7 helical bundle domain-containing protein</fullName>
    </recommendedName>
</protein>
<dbReference type="InterPro" id="IPR056517">
    <property type="entry name" value="INTS7_HB"/>
</dbReference>
<proteinExistence type="predicted"/>
<evidence type="ECO:0000313" key="4">
    <source>
        <dbReference type="Proteomes" id="UP001295423"/>
    </source>
</evidence>
<feature type="compositionally biased region" description="Basic and acidic residues" evidence="1">
    <location>
        <begin position="543"/>
        <end position="566"/>
    </location>
</feature>
<feature type="compositionally biased region" description="Polar residues" evidence="1">
    <location>
        <begin position="146"/>
        <end position="163"/>
    </location>
</feature>
<accession>A0AAD2FVL2</accession>
<sequence>MTREEVSKVIKELQQACRRSVYNANFPAEKNGANQPTSSAFRFKRQRVERISDKTNHRIDDDCDDRAMRTWETILTEAASLLPYMTTREHGRVSKLASILLLGFFLPHSTGNEFFLLQNQSSLTTFNNNQKEGSHQTHQQQHQTAGAKTSEQPHPNLVVSNPSQPQQQEDQKDAAKAIQSAVIDRMTLSERLQRSSHVYNAHECGELHSICHDPMELILDSFLKHALVPFLKNRPAHTQQVDLLHILAMAIHPHPTEQSVKDVVLEIEDDEEKDEEEEEEENGKEADSAPTPQQKRDIETKKKKQKIWECTQLLMTNIAASSFQLQYRHRLLLVQIVTDCLVVPSIHSSTRRKAVGGNHLNAASALFDGAIPHLRASLYAFGLAAMSPYDAHWAQCGLVAVSVQTRKLAMLTEEWNRLLHRLVEDKTNYMLDHHGKDDGDQPLGDNIDFRSATSFSFMFDCLGSWNDPNAHTITGHPKFCPHQARGHLLERFLSWYCQSRKHAEQEFLQHALGSLTEAIEWLLECWTQDDDDEEDDDDDEKMEDAKVKGSEEDKIEDTKEESRATEAKQTTNDPPRVLASLLLTATSIFYYLLPFTDADKKGGEGGEEAEESGESEPRDMLVTCGIQLIHHPDPAVAREASNLLVLAFAYGPEEMSDDYAGAIFESTRMALDLVFSATDSSKFHVPIEGFISTFANKSASYADAMLLLLLSSEQQDTWKIDGERRKLMALYRLVPLIATASPNAATRHLEKLLELLDTQQPGDSVALHIAAAVMACRNAQLFDLPGDDTEKKVVESFGNDLAVRWGHYLLARHAMVTGNFGIAKTLYRRLCLCQISEQSFVWFSVLEKIASSESLLANNGAKGIPHSTAELRSALSLLYEAPSLLDSKSNTFAFQTSFISLRLEFLDMLVTIRQLACEMRLTNIGPKKNTRANLHLRNCMRHFDSLAVKYLTLYRQYGLFVDQQSRSSIRTFHALSRFLADAVRQAFSKVVPEAAEAAESQKRMANKGAESHPLTLLMVKLDDAVVKEITPSVDAKVRAAAVIGIIDHLLRAPCPFPRDFFCTKSIPRSSVCLSGDPDSDHTDSDYLFDEELEVPLGSLVTFNVSGSIPADLLKRSNLPFFVIVLWHTITPCGQVDEDELEPEGNDKEKVATIKKPIQMTTTADLSPNGSFFVKVQCHLFQTGRYRIRTRLGCRDVRGGEWELPLGESNRSISVRIRSKD</sequence>
<dbReference type="AlphaFoldDB" id="A0AAD2FVL2"/>
<feature type="region of interest" description="Disordered" evidence="1">
    <location>
        <begin position="126"/>
        <end position="174"/>
    </location>
</feature>
<keyword evidence="4" id="KW-1185">Reference proteome</keyword>
<organism evidence="3 4">
    <name type="scientific">Cylindrotheca closterium</name>
    <dbReference type="NCBI Taxonomy" id="2856"/>
    <lineage>
        <taxon>Eukaryota</taxon>
        <taxon>Sar</taxon>
        <taxon>Stramenopiles</taxon>
        <taxon>Ochrophyta</taxon>
        <taxon>Bacillariophyta</taxon>
        <taxon>Bacillariophyceae</taxon>
        <taxon>Bacillariophycidae</taxon>
        <taxon>Bacillariales</taxon>
        <taxon>Bacillariaceae</taxon>
        <taxon>Cylindrotheca</taxon>
    </lineage>
</organism>
<reference evidence="3" key="1">
    <citation type="submission" date="2023-08" db="EMBL/GenBank/DDBJ databases">
        <authorList>
            <person name="Audoor S."/>
            <person name="Bilcke G."/>
        </authorList>
    </citation>
    <scope>NUCLEOTIDE SEQUENCE</scope>
</reference>
<gene>
    <name evidence="3" type="ORF">CYCCA115_LOCUS14999</name>
</gene>
<feature type="compositionally biased region" description="Acidic residues" evidence="1">
    <location>
        <begin position="269"/>
        <end position="282"/>
    </location>
</feature>
<comment type="caution">
    <text evidence="3">The sequence shown here is derived from an EMBL/GenBank/DDBJ whole genome shotgun (WGS) entry which is preliminary data.</text>
</comment>
<feature type="domain" description="Integrator complex subunit 7 helical bundle" evidence="2">
    <location>
        <begin position="822"/>
        <end position="983"/>
    </location>
</feature>
<dbReference type="EMBL" id="CAKOGP040001869">
    <property type="protein sequence ID" value="CAJ1954407.1"/>
    <property type="molecule type" value="Genomic_DNA"/>
</dbReference>
<dbReference type="Proteomes" id="UP001295423">
    <property type="component" value="Unassembled WGS sequence"/>
</dbReference>
<feature type="region of interest" description="Disordered" evidence="1">
    <location>
        <begin position="529"/>
        <end position="572"/>
    </location>
</feature>
<feature type="region of interest" description="Disordered" evidence="1">
    <location>
        <begin position="269"/>
        <end position="301"/>
    </location>
</feature>
<feature type="compositionally biased region" description="Acidic residues" evidence="1">
    <location>
        <begin position="529"/>
        <end position="542"/>
    </location>
</feature>
<name>A0AAD2FVL2_9STRA</name>
<evidence type="ECO:0000256" key="1">
    <source>
        <dbReference type="SAM" id="MobiDB-lite"/>
    </source>
</evidence>
<evidence type="ECO:0000313" key="3">
    <source>
        <dbReference type="EMBL" id="CAJ1954407.1"/>
    </source>
</evidence>